<keyword evidence="1" id="KW-1133">Transmembrane helix</keyword>
<evidence type="ECO:0008006" key="4">
    <source>
        <dbReference type="Google" id="ProtNLM"/>
    </source>
</evidence>
<evidence type="ECO:0000313" key="3">
    <source>
        <dbReference type="Proteomes" id="UP000268007"/>
    </source>
</evidence>
<feature type="transmembrane region" description="Helical" evidence="1">
    <location>
        <begin position="12"/>
        <end position="32"/>
    </location>
</feature>
<dbReference type="RefSeq" id="WP_121197910.1">
    <property type="nucleotide sequence ID" value="NZ_RBKU01000001.1"/>
</dbReference>
<name>A0A495J0Z8_9SPHI</name>
<organism evidence="2 3">
    <name type="scientific">Mucilaginibacter gracilis</name>
    <dbReference type="NCBI Taxonomy" id="423350"/>
    <lineage>
        <taxon>Bacteria</taxon>
        <taxon>Pseudomonadati</taxon>
        <taxon>Bacteroidota</taxon>
        <taxon>Sphingobacteriia</taxon>
        <taxon>Sphingobacteriales</taxon>
        <taxon>Sphingobacteriaceae</taxon>
        <taxon>Mucilaginibacter</taxon>
    </lineage>
</organism>
<gene>
    <name evidence="2" type="ORF">BDD43_2467</name>
</gene>
<dbReference type="AlphaFoldDB" id="A0A495J0Z8"/>
<keyword evidence="1" id="KW-0812">Transmembrane</keyword>
<dbReference type="Proteomes" id="UP000268007">
    <property type="component" value="Unassembled WGS sequence"/>
</dbReference>
<evidence type="ECO:0000256" key="1">
    <source>
        <dbReference type="SAM" id="Phobius"/>
    </source>
</evidence>
<reference evidence="2 3" key="1">
    <citation type="submission" date="2018-10" db="EMBL/GenBank/DDBJ databases">
        <title>Genomic Encyclopedia of Archaeal and Bacterial Type Strains, Phase II (KMG-II): from individual species to whole genera.</title>
        <authorList>
            <person name="Goeker M."/>
        </authorList>
    </citation>
    <scope>NUCLEOTIDE SEQUENCE [LARGE SCALE GENOMIC DNA]</scope>
    <source>
        <strain evidence="2 3">DSM 18602</strain>
    </source>
</reference>
<dbReference type="OrthoDB" id="648040at2"/>
<keyword evidence="3" id="KW-1185">Reference proteome</keyword>
<comment type="caution">
    <text evidence="2">The sequence shown here is derived from an EMBL/GenBank/DDBJ whole genome shotgun (WGS) entry which is preliminary data.</text>
</comment>
<keyword evidence="1" id="KW-0472">Membrane</keyword>
<dbReference type="EMBL" id="RBKU01000001">
    <property type="protein sequence ID" value="RKR82291.1"/>
    <property type="molecule type" value="Genomic_DNA"/>
</dbReference>
<accession>A0A495J0Z8</accession>
<evidence type="ECO:0000313" key="2">
    <source>
        <dbReference type="EMBL" id="RKR82291.1"/>
    </source>
</evidence>
<proteinExistence type="predicted"/>
<protein>
    <recommendedName>
        <fullName evidence="4">Outer membrane protein with beta-barrel domain</fullName>
    </recommendedName>
</protein>
<sequence length="250" mass="28191">MKQPPILIHKKTYYLIVFVFFAVTLFNLQSGYAQQADYYYQRNNTGIRVNAGIGFTTLVTHFANRPLNEAFLFGGDYDFSAYFSVGIEGQFGTLQGSDESHNMYYQSSTDQYFASTANIRLAPIGALFSDGKAHHDFQEYLYRLYLGVGIGVINVQNTLEKATNPQTPAFGTAVPNGTYMVIPFNLGTVIDLPGLFGRDRISLNPNFQVNYVNSTYLDGFQTVKSSLSLYRMISLKVKFKFWPKPKPSLF</sequence>